<comment type="subcellular location">
    <subcellularLocation>
        <location evidence="1">Cell membrane</location>
        <topology evidence="1">Multi-pass membrane protein</topology>
    </subcellularLocation>
</comment>
<evidence type="ECO:0000256" key="5">
    <source>
        <dbReference type="ARBA" id="ARBA00023136"/>
    </source>
</evidence>
<keyword evidence="10" id="KW-1185">Reference proteome</keyword>
<feature type="transmembrane region" description="Helical" evidence="6">
    <location>
        <begin position="276"/>
        <end position="297"/>
    </location>
</feature>
<evidence type="ECO:0000256" key="3">
    <source>
        <dbReference type="ARBA" id="ARBA00022692"/>
    </source>
</evidence>
<dbReference type="Proteomes" id="UP001595462">
    <property type="component" value="Unassembled WGS sequence"/>
</dbReference>
<keyword evidence="3 6" id="KW-0812">Transmembrane</keyword>
<gene>
    <name evidence="9" type="ORF">ACFOSU_19190</name>
</gene>
<organism evidence="9 10">
    <name type="scientific">Salinisphaera aquimarina</name>
    <dbReference type="NCBI Taxonomy" id="2094031"/>
    <lineage>
        <taxon>Bacteria</taxon>
        <taxon>Pseudomonadati</taxon>
        <taxon>Pseudomonadota</taxon>
        <taxon>Gammaproteobacteria</taxon>
        <taxon>Salinisphaerales</taxon>
        <taxon>Salinisphaeraceae</taxon>
        <taxon>Salinisphaera</taxon>
    </lineage>
</organism>
<evidence type="ECO:0000313" key="9">
    <source>
        <dbReference type="EMBL" id="MFC3106000.1"/>
    </source>
</evidence>
<evidence type="ECO:0000256" key="6">
    <source>
        <dbReference type="SAM" id="Phobius"/>
    </source>
</evidence>
<name>A0ABV7EW49_9GAMM</name>
<dbReference type="EMBL" id="JBHRSS010000009">
    <property type="protein sequence ID" value="MFC3106000.1"/>
    <property type="molecule type" value="Genomic_DNA"/>
</dbReference>
<dbReference type="PANTHER" id="PTHR35007">
    <property type="entry name" value="INTEGRAL MEMBRANE PROTEIN-RELATED"/>
    <property type="match status" value="1"/>
</dbReference>
<keyword evidence="5 6" id="KW-0472">Membrane</keyword>
<keyword evidence="7" id="KW-0732">Signal</keyword>
<feature type="transmembrane region" description="Helical" evidence="6">
    <location>
        <begin position="245"/>
        <end position="264"/>
    </location>
</feature>
<feature type="signal peptide" evidence="7">
    <location>
        <begin position="1"/>
        <end position="27"/>
    </location>
</feature>
<sequence length="308" mass="33683">MWIGLVVLAVLTLAVALLVLASASRHAQNEALIERVGDRPALASDELHAQGHDPGHIRNPLVRWVCRRCWSAGIDARPERVNLYLLAGVIAGPLMIVLLGGVGVLVVAVMVIFPSLFVAQRGRARRRRINAQLPNFLGYLVRALTAGNTLEEGVHSAALESAEPIRSVFLSVSRQVRLGASIEDTLTEAAMVHELRALHILAMSARVNRRYGGSMRRVIASLIETIRQQEAASRELKALTGETRFSAYVVAAIPIAISAFFYLQNPQYYAVMLQSSGGRIAIVLALVLEALGLFIIWRMMSRLQEPDA</sequence>
<evidence type="ECO:0000256" key="1">
    <source>
        <dbReference type="ARBA" id="ARBA00004651"/>
    </source>
</evidence>
<dbReference type="Pfam" id="PF00482">
    <property type="entry name" value="T2SSF"/>
    <property type="match status" value="1"/>
</dbReference>
<keyword evidence="2" id="KW-1003">Cell membrane</keyword>
<proteinExistence type="predicted"/>
<evidence type="ECO:0000259" key="8">
    <source>
        <dbReference type="Pfam" id="PF00482"/>
    </source>
</evidence>
<reference evidence="10" key="1">
    <citation type="journal article" date="2019" name="Int. J. Syst. Evol. Microbiol.">
        <title>The Global Catalogue of Microorganisms (GCM) 10K type strain sequencing project: providing services to taxonomists for standard genome sequencing and annotation.</title>
        <authorList>
            <consortium name="The Broad Institute Genomics Platform"/>
            <consortium name="The Broad Institute Genome Sequencing Center for Infectious Disease"/>
            <person name="Wu L."/>
            <person name="Ma J."/>
        </authorList>
    </citation>
    <scope>NUCLEOTIDE SEQUENCE [LARGE SCALE GENOMIC DNA]</scope>
    <source>
        <strain evidence="10">KCTC 52640</strain>
    </source>
</reference>
<evidence type="ECO:0000313" key="10">
    <source>
        <dbReference type="Proteomes" id="UP001595462"/>
    </source>
</evidence>
<keyword evidence="4 6" id="KW-1133">Transmembrane helix</keyword>
<evidence type="ECO:0000256" key="4">
    <source>
        <dbReference type="ARBA" id="ARBA00022989"/>
    </source>
</evidence>
<dbReference type="RefSeq" id="WP_380691609.1">
    <property type="nucleotide sequence ID" value="NZ_JBHRSS010000009.1"/>
</dbReference>
<evidence type="ECO:0000256" key="2">
    <source>
        <dbReference type="ARBA" id="ARBA00022475"/>
    </source>
</evidence>
<evidence type="ECO:0000256" key="7">
    <source>
        <dbReference type="SAM" id="SignalP"/>
    </source>
</evidence>
<dbReference type="InterPro" id="IPR018076">
    <property type="entry name" value="T2SS_GspF_dom"/>
</dbReference>
<feature type="domain" description="Type II secretion system protein GspF" evidence="8">
    <location>
        <begin position="136"/>
        <end position="261"/>
    </location>
</feature>
<dbReference type="PANTHER" id="PTHR35007:SF1">
    <property type="entry name" value="PILUS ASSEMBLY PROTEIN"/>
    <property type="match status" value="1"/>
</dbReference>
<feature type="chain" id="PRO_5046044776" evidence="7">
    <location>
        <begin position="28"/>
        <end position="308"/>
    </location>
</feature>
<protein>
    <submittedName>
        <fullName evidence="9">Type II secretion system F family protein</fullName>
    </submittedName>
</protein>
<comment type="caution">
    <text evidence="9">The sequence shown here is derived from an EMBL/GenBank/DDBJ whole genome shotgun (WGS) entry which is preliminary data.</text>
</comment>
<accession>A0ABV7EW49</accession>
<feature type="transmembrane region" description="Helical" evidence="6">
    <location>
        <begin position="85"/>
        <end position="118"/>
    </location>
</feature>